<comment type="caution">
    <text evidence="1">The sequence shown here is derived from an EMBL/GenBank/DDBJ whole genome shotgun (WGS) entry which is preliminary data.</text>
</comment>
<proteinExistence type="predicted"/>
<sequence>MAPGAKAWLKRNSARASLLLLNAALLVRYRRLTQRFLKRMRHLPNFAAPVTFTEKIHWRKIFDDDPRFAGLLDKIESKEIVRKRLPWLAVPKVLWQGDDPSQIPFDDLNVPYAVKCNHGCAMNVIVRYPASADREAIIAGMAAHLAQTYGTRKLERSYAHIRRRVFVEALVGKDQDYDPVDYKLCVLAGRVEYIVVVAFRSTAKNTGHLDRDWRPLNIVQGAIDSSLEIPPPKSLARMIEAAEALGSEFDMVRVDFYEEEGEPIFGEFTVYPRSGLLQFDPASFDGELGAHWDIGASGYLSRLPSRFARRYKAMLVAAGYLDI</sequence>
<organism evidence="1 2">
    <name type="scientific">Mesorhizobium neociceri</name>
    <dbReference type="NCBI Taxonomy" id="1307853"/>
    <lineage>
        <taxon>Bacteria</taxon>
        <taxon>Pseudomonadati</taxon>
        <taxon>Pseudomonadota</taxon>
        <taxon>Alphaproteobacteria</taxon>
        <taxon>Hyphomicrobiales</taxon>
        <taxon>Phyllobacteriaceae</taxon>
        <taxon>Mesorhizobium</taxon>
    </lineage>
</organism>
<evidence type="ECO:0008006" key="3">
    <source>
        <dbReference type="Google" id="ProtNLM"/>
    </source>
</evidence>
<dbReference type="EMBL" id="JACDTY010000025">
    <property type="protein sequence ID" value="MBA1144606.1"/>
    <property type="molecule type" value="Genomic_DNA"/>
</dbReference>
<reference evidence="1 2" key="1">
    <citation type="submission" date="2020-07" db="EMBL/GenBank/DDBJ databases">
        <title>Definition of the novel symbiovar canariense within Mesorhizobium novociceri, a new species of genus Mesorhizobium nodulating Cicer canariense in the Caldera de Taburiente National Park (La Palma, Canary Islands).</title>
        <authorList>
            <person name="Leon-Barrios M."/>
            <person name="Perez-Yepez J."/>
            <person name="Flores-Felix J.D."/>
            <person name="Ramirez-Baena M.H."/>
            <person name="Pulido-Suarez L."/>
            <person name="Igual J.M."/>
            <person name="Velazquez E."/>
            <person name="Peix A."/>
        </authorList>
    </citation>
    <scope>NUCLEOTIDE SEQUENCE [LARGE SCALE GENOMIC DNA]</scope>
    <source>
        <strain evidence="1 2">CCANP35</strain>
    </source>
</reference>
<dbReference type="RefSeq" id="WP_181061543.1">
    <property type="nucleotide sequence ID" value="NZ_JACDTY010000025.1"/>
</dbReference>
<accession>A0A838BDG7</accession>
<gene>
    <name evidence="1" type="ORF">H0241_30860</name>
</gene>
<protein>
    <recommendedName>
        <fullName evidence="3">Teichuronopeptide biosynthesis TupA-like protein</fullName>
    </recommendedName>
</protein>
<name>A0A838BDG7_9HYPH</name>
<dbReference type="Proteomes" id="UP000558284">
    <property type="component" value="Unassembled WGS sequence"/>
</dbReference>
<dbReference type="InterPro" id="IPR029465">
    <property type="entry name" value="ATPgrasp_TupA"/>
</dbReference>
<evidence type="ECO:0000313" key="1">
    <source>
        <dbReference type="EMBL" id="MBA1144606.1"/>
    </source>
</evidence>
<evidence type="ECO:0000313" key="2">
    <source>
        <dbReference type="Proteomes" id="UP000558284"/>
    </source>
</evidence>
<dbReference type="Pfam" id="PF14305">
    <property type="entry name" value="ATPgrasp_TupA"/>
    <property type="match status" value="1"/>
</dbReference>
<dbReference type="AlphaFoldDB" id="A0A838BDG7"/>
<keyword evidence="2" id="KW-1185">Reference proteome</keyword>